<organism evidence="2 3">
    <name type="scientific">Massariosphaeria phaeospora</name>
    <dbReference type="NCBI Taxonomy" id="100035"/>
    <lineage>
        <taxon>Eukaryota</taxon>
        <taxon>Fungi</taxon>
        <taxon>Dikarya</taxon>
        <taxon>Ascomycota</taxon>
        <taxon>Pezizomycotina</taxon>
        <taxon>Dothideomycetes</taxon>
        <taxon>Pleosporomycetidae</taxon>
        <taxon>Pleosporales</taxon>
        <taxon>Pleosporales incertae sedis</taxon>
        <taxon>Massariosphaeria</taxon>
    </lineage>
</organism>
<keyword evidence="3" id="KW-1185">Reference proteome</keyword>
<comment type="caution">
    <text evidence="2">The sequence shown here is derived from an EMBL/GenBank/DDBJ whole genome shotgun (WGS) entry which is preliminary data.</text>
</comment>
<evidence type="ECO:0000313" key="3">
    <source>
        <dbReference type="Proteomes" id="UP000481861"/>
    </source>
</evidence>
<feature type="compositionally biased region" description="Polar residues" evidence="1">
    <location>
        <begin position="134"/>
        <end position="144"/>
    </location>
</feature>
<accession>A0A7C8IJM0</accession>
<name>A0A7C8IJM0_9PLEO</name>
<dbReference type="Proteomes" id="UP000481861">
    <property type="component" value="Unassembled WGS sequence"/>
</dbReference>
<gene>
    <name evidence="2" type="ORF">BDV95DRAFT_592524</name>
</gene>
<dbReference type="EMBL" id="JAADJZ010000006">
    <property type="protein sequence ID" value="KAF2874447.1"/>
    <property type="molecule type" value="Genomic_DNA"/>
</dbReference>
<dbReference type="AlphaFoldDB" id="A0A7C8IJM0"/>
<feature type="region of interest" description="Disordered" evidence="1">
    <location>
        <begin position="103"/>
        <end position="144"/>
    </location>
</feature>
<evidence type="ECO:0000313" key="2">
    <source>
        <dbReference type="EMBL" id="KAF2874447.1"/>
    </source>
</evidence>
<feature type="compositionally biased region" description="Low complexity" evidence="1">
    <location>
        <begin position="71"/>
        <end position="82"/>
    </location>
</feature>
<protein>
    <submittedName>
        <fullName evidence="2">Uncharacterized protein</fullName>
    </submittedName>
</protein>
<proteinExistence type="predicted"/>
<sequence>MSVLIREPCPCPFSITTNVLQNSRQPLLFKTGLQHSYHRSIEHCTATKRHCGYTMSATGGKSQVNLDGDRTSTTTTTTTSTSTSTFRTVPLVLSHRKRVTKNATIPRIRRPTSCSPPPPPRPSTAHQRGFLPNTPLSAKPTSTRPIPACLYPNSGTLQNIAQARNPMSRATAQTVLSTRRHEVVLRLVEKRPCQCWRITCVECTMTLIRLRMLGVADEVILGLEAEDRRREDERRGQQESTGGE</sequence>
<reference evidence="2 3" key="1">
    <citation type="submission" date="2020-01" db="EMBL/GenBank/DDBJ databases">
        <authorList>
            <consortium name="DOE Joint Genome Institute"/>
            <person name="Haridas S."/>
            <person name="Albert R."/>
            <person name="Binder M."/>
            <person name="Bloem J."/>
            <person name="Labutti K."/>
            <person name="Salamov A."/>
            <person name="Andreopoulos B."/>
            <person name="Baker S.E."/>
            <person name="Barry K."/>
            <person name="Bills G."/>
            <person name="Bluhm B.H."/>
            <person name="Cannon C."/>
            <person name="Castanera R."/>
            <person name="Culley D.E."/>
            <person name="Daum C."/>
            <person name="Ezra D."/>
            <person name="Gonzalez J.B."/>
            <person name="Henrissat B."/>
            <person name="Kuo A."/>
            <person name="Liang C."/>
            <person name="Lipzen A."/>
            <person name="Lutzoni F."/>
            <person name="Magnuson J."/>
            <person name="Mondo S."/>
            <person name="Nolan M."/>
            <person name="Ohm R."/>
            <person name="Pangilinan J."/>
            <person name="Park H.-J.H."/>
            <person name="Ramirez L."/>
            <person name="Alfaro M."/>
            <person name="Sun H."/>
            <person name="Tritt A."/>
            <person name="Yoshinaga Y."/>
            <person name="Zwiers L.-H.L."/>
            <person name="Turgeon B.G."/>
            <person name="Goodwin S.B."/>
            <person name="Spatafora J.W."/>
            <person name="Crous P.W."/>
            <person name="Grigoriev I.V."/>
        </authorList>
    </citation>
    <scope>NUCLEOTIDE SEQUENCE [LARGE SCALE GENOMIC DNA]</scope>
    <source>
        <strain evidence="2 3">CBS 611.86</strain>
    </source>
</reference>
<feature type="region of interest" description="Disordered" evidence="1">
    <location>
        <begin position="58"/>
        <end position="82"/>
    </location>
</feature>
<evidence type="ECO:0000256" key="1">
    <source>
        <dbReference type="SAM" id="MobiDB-lite"/>
    </source>
</evidence>